<evidence type="ECO:0000313" key="2">
    <source>
        <dbReference type="EMBL" id="KIJ92857.1"/>
    </source>
</evidence>
<gene>
    <name evidence="2" type="ORF">K443DRAFT_685008</name>
</gene>
<keyword evidence="3" id="KW-1185">Reference proteome</keyword>
<feature type="domain" description="Ribosomal RNA methyltransferase FtsJ" evidence="1">
    <location>
        <begin position="58"/>
        <end position="232"/>
    </location>
</feature>
<dbReference type="OrthoDB" id="417125at2759"/>
<evidence type="ECO:0000259" key="1">
    <source>
        <dbReference type="Pfam" id="PF01728"/>
    </source>
</evidence>
<protein>
    <recommendedName>
        <fullName evidence="1">Ribosomal RNA methyltransferase FtsJ domain-containing protein</fullName>
    </recommendedName>
</protein>
<dbReference type="GO" id="GO:0008168">
    <property type="term" value="F:methyltransferase activity"/>
    <property type="evidence" value="ECO:0007669"/>
    <property type="project" value="InterPro"/>
</dbReference>
<sequence>MAPSFVDSKSLKMLNQVRFSKHQQAPSLNAYFHFQRKQSDTPEPHLQQAWFRSMKLVLDEIDTALRCVPIHSQLSFLDVGCCPGGFSSYILSKNPNAYGVGLSLPESSGGHSFLLEEDLQPRLDLHLADVTTYQLGPYHHPNLRSLPPSLMIFTFDLVLLDGHPLRIAEPDGLAPLNNVSDRLLISQLIIGLQSVSPFGTIVIKLSKPERPLTAKILYILDSISCELLTWKPVCMHATRPTFYAVAKGIRYTPRHAMIVHALRDLWVRLTFGGLHGTTLPRRMTHQDLNSIVSPEEMVVYKPRLVQLSQHLWDVQRQSLEGWYKEEGLVT</sequence>
<organism evidence="2 3">
    <name type="scientific">Laccaria amethystina LaAM-08-1</name>
    <dbReference type="NCBI Taxonomy" id="1095629"/>
    <lineage>
        <taxon>Eukaryota</taxon>
        <taxon>Fungi</taxon>
        <taxon>Dikarya</taxon>
        <taxon>Basidiomycota</taxon>
        <taxon>Agaricomycotina</taxon>
        <taxon>Agaricomycetes</taxon>
        <taxon>Agaricomycetidae</taxon>
        <taxon>Agaricales</taxon>
        <taxon>Agaricineae</taxon>
        <taxon>Hydnangiaceae</taxon>
        <taxon>Laccaria</taxon>
    </lineage>
</organism>
<dbReference type="STRING" id="1095629.A0A0C9X943"/>
<dbReference type="EMBL" id="KN838879">
    <property type="protein sequence ID" value="KIJ92857.1"/>
    <property type="molecule type" value="Genomic_DNA"/>
</dbReference>
<evidence type="ECO:0000313" key="3">
    <source>
        <dbReference type="Proteomes" id="UP000054477"/>
    </source>
</evidence>
<proteinExistence type="predicted"/>
<dbReference type="AlphaFoldDB" id="A0A0C9X943"/>
<dbReference type="Proteomes" id="UP000054477">
    <property type="component" value="Unassembled WGS sequence"/>
</dbReference>
<name>A0A0C9X943_9AGAR</name>
<dbReference type="Pfam" id="PF01728">
    <property type="entry name" value="FtsJ"/>
    <property type="match status" value="1"/>
</dbReference>
<reference evidence="2 3" key="1">
    <citation type="submission" date="2014-04" db="EMBL/GenBank/DDBJ databases">
        <authorList>
            <consortium name="DOE Joint Genome Institute"/>
            <person name="Kuo A."/>
            <person name="Kohler A."/>
            <person name="Nagy L.G."/>
            <person name="Floudas D."/>
            <person name="Copeland A."/>
            <person name="Barry K.W."/>
            <person name="Cichocki N."/>
            <person name="Veneault-Fourrey C."/>
            <person name="LaButti K."/>
            <person name="Lindquist E.A."/>
            <person name="Lipzen A."/>
            <person name="Lundell T."/>
            <person name="Morin E."/>
            <person name="Murat C."/>
            <person name="Sun H."/>
            <person name="Tunlid A."/>
            <person name="Henrissat B."/>
            <person name="Grigoriev I.V."/>
            <person name="Hibbett D.S."/>
            <person name="Martin F."/>
            <person name="Nordberg H.P."/>
            <person name="Cantor M.N."/>
            <person name="Hua S.X."/>
        </authorList>
    </citation>
    <scope>NUCLEOTIDE SEQUENCE [LARGE SCALE GENOMIC DNA]</scope>
    <source>
        <strain evidence="2 3">LaAM-08-1</strain>
    </source>
</reference>
<accession>A0A0C9X943</accession>
<dbReference type="Gene3D" id="3.40.50.12760">
    <property type="match status" value="1"/>
</dbReference>
<dbReference type="HOGENOM" id="CLU_043071_1_0_1"/>
<dbReference type="GO" id="GO:0032259">
    <property type="term" value="P:methylation"/>
    <property type="evidence" value="ECO:0007669"/>
    <property type="project" value="InterPro"/>
</dbReference>
<dbReference type="InterPro" id="IPR002877">
    <property type="entry name" value="RNA_MeTrfase_FtsJ_dom"/>
</dbReference>
<dbReference type="SUPFAM" id="SSF53335">
    <property type="entry name" value="S-adenosyl-L-methionine-dependent methyltransferases"/>
    <property type="match status" value="1"/>
</dbReference>
<reference evidence="3" key="2">
    <citation type="submission" date="2015-01" db="EMBL/GenBank/DDBJ databases">
        <title>Evolutionary Origins and Diversification of the Mycorrhizal Mutualists.</title>
        <authorList>
            <consortium name="DOE Joint Genome Institute"/>
            <consortium name="Mycorrhizal Genomics Consortium"/>
            <person name="Kohler A."/>
            <person name="Kuo A."/>
            <person name="Nagy L.G."/>
            <person name="Floudas D."/>
            <person name="Copeland A."/>
            <person name="Barry K.W."/>
            <person name="Cichocki N."/>
            <person name="Veneault-Fourrey C."/>
            <person name="LaButti K."/>
            <person name="Lindquist E.A."/>
            <person name="Lipzen A."/>
            <person name="Lundell T."/>
            <person name="Morin E."/>
            <person name="Murat C."/>
            <person name="Riley R."/>
            <person name="Ohm R."/>
            <person name="Sun H."/>
            <person name="Tunlid A."/>
            <person name="Henrissat B."/>
            <person name="Grigoriev I.V."/>
            <person name="Hibbett D.S."/>
            <person name="Martin F."/>
        </authorList>
    </citation>
    <scope>NUCLEOTIDE SEQUENCE [LARGE SCALE GENOMIC DNA]</scope>
    <source>
        <strain evidence="3">LaAM-08-1</strain>
    </source>
</reference>
<dbReference type="InterPro" id="IPR029063">
    <property type="entry name" value="SAM-dependent_MTases_sf"/>
</dbReference>